<name>W8VVN6_9FLAO</name>
<evidence type="ECO:0000313" key="2">
    <source>
        <dbReference type="EMBL" id="BAO54032.1"/>
    </source>
</evidence>
<sequence>MSSAGSIQAMITAMKNNARRRKTSDKSLAGIHAGELYNSDKSQTPNHTPEQIAAAKAAFKIKAIKENRKRRLVLIVTIIAAPLIGYVLFELMTYIIN</sequence>
<keyword evidence="1" id="KW-1133">Transmembrane helix</keyword>
<reference evidence="2 3" key="1">
    <citation type="journal article" date="2014" name="Proc. Natl. Acad. Sci. U.S.A.">
        <title>Functional characterization of flavobacteria rhodopsins reveals a unique class of light-driven chloride pump in bacteria.</title>
        <authorList>
            <person name="Yoshizawa S."/>
            <person name="Kumagai Y."/>
            <person name="Kim H."/>
            <person name="Ogura Y."/>
            <person name="Hayashi T."/>
            <person name="Iwasaki W."/>
            <person name="DeLong E.F."/>
            <person name="Kogure K."/>
        </authorList>
    </citation>
    <scope>NUCLEOTIDE SEQUENCE [LARGE SCALE GENOMIC DNA]</scope>
    <source>
        <strain evidence="2 3">S1-08</strain>
    </source>
</reference>
<dbReference type="HOGENOM" id="CLU_2356929_0_0_10"/>
<dbReference type="Proteomes" id="UP000031760">
    <property type="component" value="Chromosome"/>
</dbReference>
<protein>
    <submittedName>
        <fullName evidence="2">Uncharacterized protein</fullName>
    </submittedName>
</protein>
<dbReference type="EMBL" id="AP014548">
    <property type="protein sequence ID" value="BAO54032.1"/>
    <property type="molecule type" value="Genomic_DNA"/>
</dbReference>
<evidence type="ECO:0000313" key="3">
    <source>
        <dbReference type="Proteomes" id="UP000031760"/>
    </source>
</evidence>
<accession>W8VVN6</accession>
<keyword evidence="1" id="KW-0812">Transmembrane</keyword>
<dbReference type="KEGG" id="nmf:NMS_0023"/>
<dbReference type="STRING" id="1454201.NMS_0023"/>
<dbReference type="AlphaFoldDB" id="W8VVN6"/>
<dbReference type="OrthoDB" id="1145234at2"/>
<organism evidence="2 3">
    <name type="scientific">Nonlabens marinus S1-08</name>
    <dbReference type="NCBI Taxonomy" id="1454201"/>
    <lineage>
        <taxon>Bacteria</taxon>
        <taxon>Pseudomonadati</taxon>
        <taxon>Bacteroidota</taxon>
        <taxon>Flavobacteriia</taxon>
        <taxon>Flavobacteriales</taxon>
        <taxon>Flavobacteriaceae</taxon>
        <taxon>Nonlabens</taxon>
    </lineage>
</organism>
<keyword evidence="3" id="KW-1185">Reference proteome</keyword>
<evidence type="ECO:0000256" key="1">
    <source>
        <dbReference type="SAM" id="Phobius"/>
    </source>
</evidence>
<gene>
    <name evidence="2" type="ORF">NMS_0023</name>
</gene>
<keyword evidence="1" id="KW-0472">Membrane</keyword>
<feature type="transmembrane region" description="Helical" evidence="1">
    <location>
        <begin position="72"/>
        <end position="96"/>
    </location>
</feature>
<dbReference type="RefSeq" id="WP_041494799.1">
    <property type="nucleotide sequence ID" value="NZ_AP014548.1"/>
</dbReference>
<proteinExistence type="predicted"/>